<dbReference type="PROSITE" id="PS50011">
    <property type="entry name" value="PROTEIN_KINASE_DOM"/>
    <property type="match status" value="1"/>
</dbReference>
<dbReference type="GO" id="GO:0004672">
    <property type="term" value="F:protein kinase activity"/>
    <property type="evidence" value="ECO:0007669"/>
    <property type="project" value="InterPro"/>
</dbReference>
<dbReference type="AlphaFoldDB" id="A0A8S1M401"/>
<dbReference type="InterPro" id="IPR000719">
    <property type="entry name" value="Prot_kinase_dom"/>
</dbReference>
<feature type="domain" description="Protein kinase" evidence="1">
    <location>
        <begin position="78"/>
        <end position="327"/>
    </location>
</feature>
<sequence length="327" mass="38561">MGCVCEKSKPVQPEPIQIQVISSETTQPQSHSIKQISSIKLNIPQKKKKVRETQKLIKQLIKMQTNINLQGVKMINDQIFDEFLGKGAFEKVNEHSKDQVFQICQQNYEKKQITKIKKIYQRFQGNIKVALQDVKREIAIMKKLTHQNLIWLKCRRWMMNLNFIILMNLQYLMNHYSIRFFVIVSKVSIIYIKMVQLIEIQNHRIFSQLIITLLKLLVLESPLLLEVKMMFLDNIQGTYYFMSPEECYKVKVKDGYTGKAADIWDLGIAFFAFVYLGVPFTASPIPVELHFLIEMISAKDQKNFSQLFYKKIPKTDQKYLRQLNIYF</sequence>
<dbReference type="OrthoDB" id="68483at2759"/>
<dbReference type="SMART" id="SM00220">
    <property type="entry name" value="S_TKc"/>
    <property type="match status" value="1"/>
</dbReference>
<evidence type="ECO:0000313" key="2">
    <source>
        <dbReference type="EMBL" id="CAD8073352.1"/>
    </source>
</evidence>
<keyword evidence="3" id="KW-1185">Reference proteome</keyword>
<evidence type="ECO:0000259" key="1">
    <source>
        <dbReference type="PROSITE" id="PS50011"/>
    </source>
</evidence>
<comment type="caution">
    <text evidence="2">The sequence shown here is derived from an EMBL/GenBank/DDBJ whole genome shotgun (WGS) entry which is preliminary data.</text>
</comment>
<name>A0A8S1M401_9CILI</name>
<gene>
    <name evidence="2" type="ORF">PSON_ATCC_30995.1.T0300280</name>
</gene>
<organism evidence="2 3">
    <name type="scientific">Paramecium sonneborni</name>
    <dbReference type="NCBI Taxonomy" id="65129"/>
    <lineage>
        <taxon>Eukaryota</taxon>
        <taxon>Sar</taxon>
        <taxon>Alveolata</taxon>
        <taxon>Ciliophora</taxon>
        <taxon>Intramacronucleata</taxon>
        <taxon>Oligohymenophorea</taxon>
        <taxon>Peniculida</taxon>
        <taxon>Parameciidae</taxon>
        <taxon>Paramecium</taxon>
    </lineage>
</organism>
<reference evidence="2" key="1">
    <citation type="submission" date="2021-01" db="EMBL/GenBank/DDBJ databases">
        <authorList>
            <consortium name="Genoscope - CEA"/>
            <person name="William W."/>
        </authorList>
    </citation>
    <scope>NUCLEOTIDE SEQUENCE</scope>
</reference>
<evidence type="ECO:0000313" key="3">
    <source>
        <dbReference type="Proteomes" id="UP000692954"/>
    </source>
</evidence>
<accession>A0A8S1M401</accession>
<proteinExistence type="predicted"/>
<dbReference type="Proteomes" id="UP000692954">
    <property type="component" value="Unassembled WGS sequence"/>
</dbReference>
<protein>
    <recommendedName>
        <fullName evidence="1">Protein kinase domain-containing protein</fullName>
    </recommendedName>
</protein>
<dbReference type="GO" id="GO:0005524">
    <property type="term" value="F:ATP binding"/>
    <property type="evidence" value="ECO:0007669"/>
    <property type="project" value="InterPro"/>
</dbReference>
<dbReference type="EMBL" id="CAJJDN010000030">
    <property type="protein sequence ID" value="CAD8073352.1"/>
    <property type="molecule type" value="Genomic_DNA"/>
</dbReference>